<dbReference type="OrthoDB" id="8564954at2"/>
<dbReference type="RefSeq" id="WP_136933612.1">
    <property type="nucleotide sequence ID" value="NZ_SSMQ01000051.1"/>
</dbReference>
<organism evidence="1 2">
    <name type="scientific">Polyangium fumosum</name>
    <dbReference type="NCBI Taxonomy" id="889272"/>
    <lineage>
        <taxon>Bacteria</taxon>
        <taxon>Pseudomonadati</taxon>
        <taxon>Myxococcota</taxon>
        <taxon>Polyangia</taxon>
        <taxon>Polyangiales</taxon>
        <taxon>Polyangiaceae</taxon>
        <taxon>Polyangium</taxon>
    </lineage>
</organism>
<proteinExistence type="predicted"/>
<evidence type="ECO:0000313" key="1">
    <source>
        <dbReference type="EMBL" id="TKC99977.1"/>
    </source>
</evidence>
<dbReference type="Proteomes" id="UP000309215">
    <property type="component" value="Unassembled WGS sequence"/>
</dbReference>
<accession>A0A4U1IZ44</accession>
<protein>
    <submittedName>
        <fullName evidence="1">Uncharacterized protein</fullName>
    </submittedName>
</protein>
<comment type="caution">
    <text evidence="1">The sequence shown here is derived from an EMBL/GenBank/DDBJ whole genome shotgun (WGS) entry which is preliminary data.</text>
</comment>
<dbReference type="EMBL" id="SSMQ01000051">
    <property type="protein sequence ID" value="TKC99977.1"/>
    <property type="molecule type" value="Genomic_DNA"/>
</dbReference>
<dbReference type="PROSITE" id="PS51257">
    <property type="entry name" value="PROKAR_LIPOPROTEIN"/>
    <property type="match status" value="1"/>
</dbReference>
<evidence type="ECO:0000313" key="2">
    <source>
        <dbReference type="Proteomes" id="UP000309215"/>
    </source>
</evidence>
<dbReference type="InterPro" id="IPR046715">
    <property type="entry name" value="DUF6607"/>
</dbReference>
<reference evidence="1 2" key="1">
    <citation type="submission" date="2019-04" db="EMBL/GenBank/DDBJ databases">
        <authorList>
            <person name="Li Y."/>
            <person name="Wang J."/>
        </authorList>
    </citation>
    <scope>NUCLEOTIDE SEQUENCE [LARGE SCALE GENOMIC DNA]</scope>
    <source>
        <strain evidence="1 2">DSM 14668</strain>
    </source>
</reference>
<gene>
    <name evidence="1" type="ORF">E8A74_35925</name>
</gene>
<sequence length="350" mass="39399">MRTVALALSLATTMLVGCGHAGSRGDRLAQGVPRTEAWCGPGVAAFDCDRRAILAMAGNYRVSFHFDETTLLEPGYLPRPVKDVTGTEAVVVVSDEPRRIELQHLLVLPAGMVVKHWRQVWVYEAPEHFRFLGAQQFDRRTRSEQERAGTWTQLVYEVNDAPRYAGSGAWVHQKSSSTWTSETTLRPLPRREYSSRKDYDVIIAENRHTITPLGWTHEQDNTKVIRRDGAERPLVREFGFNEYTRIADPLSAAQRYWKETAPFWAAVRGRWETHLADGALSLAYPVHEETLLIDVLKRAESFRSTPDLAEAERWLDAHFAKMVRADPAPAPVPAPAPAVALAGRRARNVP</sequence>
<dbReference type="Pfam" id="PF20311">
    <property type="entry name" value="DUF6607"/>
    <property type="match status" value="1"/>
</dbReference>
<name>A0A4U1IZ44_9BACT</name>
<keyword evidence="2" id="KW-1185">Reference proteome</keyword>
<dbReference type="AlphaFoldDB" id="A0A4U1IZ44"/>